<organism evidence="1 2">
    <name type="scientific">Panagrolaimus sp. PS1159</name>
    <dbReference type="NCBI Taxonomy" id="55785"/>
    <lineage>
        <taxon>Eukaryota</taxon>
        <taxon>Metazoa</taxon>
        <taxon>Ecdysozoa</taxon>
        <taxon>Nematoda</taxon>
        <taxon>Chromadorea</taxon>
        <taxon>Rhabditida</taxon>
        <taxon>Tylenchina</taxon>
        <taxon>Panagrolaimomorpha</taxon>
        <taxon>Panagrolaimoidea</taxon>
        <taxon>Panagrolaimidae</taxon>
        <taxon>Panagrolaimus</taxon>
    </lineage>
</organism>
<reference evidence="2" key="1">
    <citation type="submission" date="2022-11" db="UniProtKB">
        <authorList>
            <consortium name="WormBaseParasite"/>
        </authorList>
    </citation>
    <scope>IDENTIFICATION</scope>
</reference>
<accession>A0AC35FH90</accession>
<sequence length="366" mass="40599">MGSSYSAIPNADERDLLAMAVKEPQTMCRSMTFLDKHPNVRHPVHTDTINCIGAVRPGMVLTGSSDKSIVLNNVDTGECVIRWRGHTDSVTNVLYKQSQTRHYVLSGSRDTSIRLWLFNQNTPCEIYTSHKLTVTTIANLEDNLFASGSRDTSVKIFDISRKEPLLSKTINRNLVTHISRIPNTTQICQTSEDRIMKLYDTRNLEIIHEFPVKAHIQNHCSASNDGLYAIASSGGSNGDGCEITLYDLRQRKELRGLKGHEESVRCAIFLPQNITCKSIILSVGDDKTVRLWTKEDSKCIWREQSPTGSTLTSCFGFADGNIVVAGANATFAHLKMNGRAGVPFLHCISLQSTNCMPSTNSRQSFG</sequence>
<proteinExistence type="predicted"/>
<dbReference type="WBParaSite" id="PS1159_v2.g1748.t1">
    <property type="protein sequence ID" value="PS1159_v2.g1748.t1"/>
    <property type="gene ID" value="PS1159_v2.g1748"/>
</dbReference>
<dbReference type="Proteomes" id="UP000887580">
    <property type="component" value="Unplaced"/>
</dbReference>
<evidence type="ECO:0000313" key="2">
    <source>
        <dbReference type="WBParaSite" id="PS1159_v2.g1748.t1"/>
    </source>
</evidence>
<protein>
    <submittedName>
        <fullName evidence="2">WD_REPEATS_REGION domain-containing protein</fullName>
    </submittedName>
</protein>
<name>A0AC35FH90_9BILA</name>
<evidence type="ECO:0000313" key="1">
    <source>
        <dbReference type="Proteomes" id="UP000887580"/>
    </source>
</evidence>